<dbReference type="AlphaFoldDB" id="A0A150WTR1"/>
<dbReference type="InterPro" id="IPR042098">
    <property type="entry name" value="TauD-like_sf"/>
</dbReference>
<sequence length="259" mass="29136">MLWEKKFTKDSAAETCKALVEDWKNDNLKVFVLRAAEKIESVREFYETLFPFIGTPAALAEDVNVGDRSKQRTGKVWMEVRFDPRFPDAYRHSANAQPLHTDGSYIPTFPNSTLLACVTNAGSGGETTFLDSVDLVECMKSENPVLLEKLMSRPVSHSRSGDSRSECIICQKGAKLHVNWNYYCVSSEIGAETRNMVEEFHSYLLSSSAIKAKTLAVKLQPGDSVMWKDDELLHGRNSFAATKESERFIWKCAMNVGVF</sequence>
<protein>
    <recommendedName>
        <fullName evidence="4">TauD/TfdA-like domain-containing protein</fullName>
    </recommendedName>
</protein>
<accession>A0A150WTR1</accession>
<dbReference type="Proteomes" id="UP000075391">
    <property type="component" value="Unassembled WGS sequence"/>
</dbReference>
<dbReference type="RefSeq" id="WP_063243119.1">
    <property type="nucleotide sequence ID" value="NZ_LUKF01000005.1"/>
</dbReference>
<evidence type="ECO:0000259" key="4">
    <source>
        <dbReference type="Pfam" id="PF02668"/>
    </source>
</evidence>
<comment type="caution">
    <text evidence="5">The sequence shown here is derived from an EMBL/GenBank/DDBJ whole genome shotgun (WGS) entry which is preliminary data.</text>
</comment>
<reference evidence="5 6" key="1">
    <citation type="submission" date="2016-03" db="EMBL/GenBank/DDBJ databases">
        <authorList>
            <person name="Ploux O."/>
        </authorList>
    </citation>
    <scope>NUCLEOTIDE SEQUENCE [LARGE SCALE GENOMIC DNA]</scope>
    <source>
        <strain evidence="5 6">BER2</strain>
    </source>
</reference>
<feature type="domain" description="TauD/TfdA-like" evidence="4">
    <location>
        <begin position="67"/>
        <end position="250"/>
    </location>
</feature>
<evidence type="ECO:0000256" key="1">
    <source>
        <dbReference type="ARBA" id="ARBA00001954"/>
    </source>
</evidence>
<keyword evidence="3" id="KW-0045">Antibiotic biosynthesis</keyword>
<organism evidence="5 6">
    <name type="scientific">Bdellovibrio bacteriovorus</name>
    <dbReference type="NCBI Taxonomy" id="959"/>
    <lineage>
        <taxon>Bacteria</taxon>
        <taxon>Pseudomonadati</taxon>
        <taxon>Bdellovibrionota</taxon>
        <taxon>Bdellovibrionia</taxon>
        <taxon>Bdellovibrionales</taxon>
        <taxon>Pseudobdellovibrionaceae</taxon>
        <taxon>Bdellovibrio</taxon>
    </lineage>
</organism>
<evidence type="ECO:0000313" key="6">
    <source>
        <dbReference type="Proteomes" id="UP000075391"/>
    </source>
</evidence>
<dbReference type="PANTHER" id="PTHR10696">
    <property type="entry name" value="GAMMA-BUTYROBETAINE HYDROXYLASE-RELATED"/>
    <property type="match status" value="1"/>
</dbReference>
<evidence type="ECO:0000313" key="5">
    <source>
        <dbReference type="EMBL" id="KYG69907.1"/>
    </source>
</evidence>
<dbReference type="Pfam" id="PF02668">
    <property type="entry name" value="TauD"/>
    <property type="match status" value="1"/>
</dbReference>
<dbReference type="EMBL" id="LUKF01000005">
    <property type="protein sequence ID" value="KYG69907.1"/>
    <property type="molecule type" value="Genomic_DNA"/>
</dbReference>
<keyword evidence="2" id="KW-0560">Oxidoreductase</keyword>
<dbReference type="Gene3D" id="3.60.130.10">
    <property type="entry name" value="Clavaminate synthase-like"/>
    <property type="match status" value="1"/>
</dbReference>
<comment type="cofactor">
    <cofactor evidence="1">
        <name>Fe(2+)</name>
        <dbReference type="ChEBI" id="CHEBI:29033"/>
    </cofactor>
</comment>
<dbReference type="PANTHER" id="PTHR10696:SF56">
    <property type="entry name" value="TAUD_TFDA-LIKE DOMAIN-CONTAINING PROTEIN"/>
    <property type="match status" value="1"/>
</dbReference>
<dbReference type="GO" id="GO:0016706">
    <property type="term" value="F:2-oxoglutarate-dependent dioxygenase activity"/>
    <property type="evidence" value="ECO:0007669"/>
    <property type="project" value="UniProtKB-ARBA"/>
</dbReference>
<evidence type="ECO:0000256" key="2">
    <source>
        <dbReference type="ARBA" id="ARBA00023002"/>
    </source>
</evidence>
<dbReference type="GO" id="GO:0017000">
    <property type="term" value="P:antibiotic biosynthetic process"/>
    <property type="evidence" value="ECO:0007669"/>
    <property type="project" value="UniProtKB-KW"/>
</dbReference>
<dbReference type="InterPro" id="IPR003819">
    <property type="entry name" value="TauD/TfdA-like"/>
</dbReference>
<dbReference type="SUPFAM" id="SSF51197">
    <property type="entry name" value="Clavaminate synthase-like"/>
    <property type="match status" value="1"/>
</dbReference>
<name>A0A150WTR1_BDEBC</name>
<evidence type="ECO:0000256" key="3">
    <source>
        <dbReference type="ARBA" id="ARBA00023194"/>
    </source>
</evidence>
<dbReference type="OrthoDB" id="979809at2"/>
<dbReference type="InterPro" id="IPR050411">
    <property type="entry name" value="AlphaKG_dependent_hydroxylases"/>
</dbReference>
<proteinExistence type="predicted"/>
<gene>
    <name evidence="5" type="ORF">AZI85_16060</name>
</gene>